<dbReference type="Gene3D" id="2.30.30.100">
    <property type="match status" value="1"/>
</dbReference>
<evidence type="ECO:0000256" key="2">
    <source>
        <dbReference type="ARBA" id="ARBA00004496"/>
    </source>
</evidence>
<dbReference type="GO" id="GO:0003723">
    <property type="term" value="F:RNA binding"/>
    <property type="evidence" value="ECO:0007669"/>
    <property type="project" value="UniProtKB-KW"/>
</dbReference>
<evidence type="ECO:0000256" key="5">
    <source>
        <dbReference type="ARBA" id="ARBA00022664"/>
    </source>
</evidence>
<keyword evidence="6" id="KW-0747">Spliceosome</keyword>
<evidence type="ECO:0000259" key="12">
    <source>
        <dbReference type="PROSITE" id="PS52002"/>
    </source>
</evidence>
<evidence type="ECO:0000256" key="4">
    <source>
        <dbReference type="ARBA" id="ARBA00022490"/>
    </source>
</evidence>
<evidence type="ECO:0000256" key="3">
    <source>
        <dbReference type="ARBA" id="ARBA00006850"/>
    </source>
</evidence>
<name>A0A4E9EK18_GIBZA</name>
<dbReference type="CDD" id="cd01718">
    <property type="entry name" value="Sm_E"/>
    <property type="match status" value="1"/>
</dbReference>
<feature type="domain" description="Sm" evidence="12">
    <location>
        <begin position="406"/>
        <end position="485"/>
    </location>
</feature>
<dbReference type="GO" id="GO:0005681">
    <property type="term" value="C:spliceosomal complex"/>
    <property type="evidence" value="ECO:0007669"/>
    <property type="project" value="UniProtKB-KW"/>
</dbReference>
<evidence type="ECO:0000256" key="8">
    <source>
        <dbReference type="ARBA" id="ARBA00023187"/>
    </source>
</evidence>
<dbReference type="PANTHER" id="PTHR11193">
    <property type="entry name" value="SMALL NUCLEAR RIBONUCLEOPROTEIN E"/>
    <property type="match status" value="1"/>
</dbReference>
<dbReference type="SUPFAM" id="SSF50182">
    <property type="entry name" value="Sm-like ribonucleoproteins"/>
    <property type="match status" value="1"/>
</dbReference>
<dbReference type="SMART" id="SM00651">
    <property type="entry name" value="Sm"/>
    <property type="match status" value="1"/>
</dbReference>
<evidence type="ECO:0000313" key="14">
    <source>
        <dbReference type="EMBL" id="VIO62437.1"/>
    </source>
</evidence>
<dbReference type="FunFam" id="2.30.30.100:FF:000031">
    <property type="entry name" value="Small nuclear ribonucleoprotein E"/>
    <property type="match status" value="1"/>
</dbReference>
<dbReference type="EMBL" id="CAAKMV010000163">
    <property type="protein sequence ID" value="VIO62437.1"/>
    <property type="molecule type" value="Genomic_DNA"/>
</dbReference>
<dbReference type="GO" id="GO:0000398">
    <property type="term" value="P:mRNA splicing, via spliceosome"/>
    <property type="evidence" value="ECO:0007669"/>
    <property type="project" value="InterPro"/>
</dbReference>
<keyword evidence="5" id="KW-0507">mRNA processing</keyword>
<proteinExistence type="inferred from homology"/>
<comment type="similarity">
    <text evidence="3">Belongs to the snRNP Sm proteins family.</text>
</comment>
<evidence type="ECO:0000256" key="9">
    <source>
        <dbReference type="ARBA" id="ARBA00023242"/>
    </source>
</evidence>
<evidence type="ECO:0000256" key="11">
    <source>
        <dbReference type="ARBA" id="ARBA00030143"/>
    </source>
</evidence>
<dbReference type="AlphaFoldDB" id="A0A4E9EK18"/>
<evidence type="ECO:0000256" key="6">
    <source>
        <dbReference type="ARBA" id="ARBA00022728"/>
    </source>
</evidence>
<dbReference type="InterPro" id="IPR010920">
    <property type="entry name" value="LSM_dom_sf"/>
</dbReference>
<dbReference type="InterPro" id="IPR001163">
    <property type="entry name" value="Sm_dom_euk/arc"/>
</dbReference>
<evidence type="ECO:0000256" key="1">
    <source>
        <dbReference type="ARBA" id="ARBA00004123"/>
    </source>
</evidence>
<dbReference type="InterPro" id="IPR047575">
    <property type="entry name" value="Sm"/>
</dbReference>
<keyword evidence="7" id="KW-0694">RNA-binding</keyword>
<reference evidence="14" key="1">
    <citation type="submission" date="2019-04" db="EMBL/GenBank/DDBJ databases">
        <authorList>
            <person name="Melise S."/>
            <person name="Noan J."/>
            <person name="Okalmin O."/>
        </authorList>
    </citation>
    <scope>NUCLEOTIDE SEQUENCE</scope>
    <source>
        <strain evidence="14">FN9</strain>
    </source>
</reference>
<sequence length="485" mass="55697">MEYPAQLVHVPMPGLYETFLERYIMSMLRNPYPTASRFFSRHEVYFALLKISEGMHREIGLDVPTRAYCPLPPVFKLYELNTKHLTVLNIEVYNDHTYHLHALVPFWPLFSHLTALQLFILRFHAVCDAMPPILHPGRLFYEDAYEIPIGLFKDLAKEDIRLQEGELTGFPYEIDEDPWECLKSKIDIVPTDSDGEYLSPTSVRRLELLFINPGIKNRPKNLYEYKLREFNQSRSPLEIYRCRKELLERFGLIKPKEQAFAAGKVAIERFEPSLSRFSQPILETPDTSTLRLTPGAQHALVTSDVDAPSVSTSMESQGARRSCWNLVLELLLFWYHDFKADFMPNELEPTADDENESAGDLYLYPNPRSCLVVSLAYPNLRLFALIHIKMTGRGGGGGRRVLVPPINFIFKLLQSHATVSVWLYEQLSIRIEGKIRGFDEFMNLVIDDAVEVKQITKTNDKESRRPLGQILLKGDNVSLIQSAAS</sequence>
<evidence type="ECO:0000256" key="10">
    <source>
        <dbReference type="ARBA" id="ARBA00023274"/>
    </source>
</evidence>
<dbReference type="GO" id="GO:0005737">
    <property type="term" value="C:cytoplasm"/>
    <property type="evidence" value="ECO:0007669"/>
    <property type="project" value="UniProtKB-SubCell"/>
</dbReference>
<reference evidence="13" key="2">
    <citation type="submission" date="2021-03" db="EMBL/GenBank/DDBJ databases">
        <authorList>
            <person name="Alouane T."/>
            <person name="Langin T."/>
            <person name="Bonhomme L."/>
        </authorList>
    </citation>
    <scope>NUCLEOTIDE SEQUENCE</scope>
    <source>
        <strain evidence="13">MDC_Fg202</strain>
    </source>
</reference>
<dbReference type="PROSITE" id="PS52002">
    <property type="entry name" value="SM"/>
    <property type="match status" value="1"/>
</dbReference>
<dbReference type="EMBL" id="CAJPIJ010000091">
    <property type="protein sequence ID" value="CAG1972423.1"/>
    <property type="molecule type" value="Genomic_DNA"/>
</dbReference>
<keyword evidence="4" id="KW-0963">Cytoplasm</keyword>
<organism evidence="14">
    <name type="scientific">Gibberella zeae</name>
    <name type="common">Wheat head blight fungus</name>
    <name type="synonym">Fusarium graminearum</name>
    <dbReference type="NCBI Taxonomy" id="5518"/>
    <lineage>
        <taxon>Eukaryota</taxon>
        <taxon>Fungi</taxon>
        <taxon>Dikarya</taxon>
        <taxon>Ascomycota</taxon>
        <taxon>Pezizomycotina</taxon>
        <taxon>Sordariomycetes</taxon>
        <taxon>Hypocreomycetidae</taxon>
        <taxon>Hypocreales</taxon>
        <taxon>Nectriaceae</taxon>
        <taxon>Fusarium</taxon>
    </lineage>
</organism>
<comment type="subcellular location">
    <subcellularLocation>
        <location evidence="2">Cytoplasm</location>
    </subcellularLocation>
    <subcellularLocation>
        <location evidence="1">Nucleus</location>
    </subcellularLocation>
</comment>
<dbReference type="Proteomes" id="UP000746612">
    <property type="component" value="Unassembled WGS sequence"/>
</dbReference>
<accession>A0A4E9EK18</accession>
<evidence type="ECO:0000313" key="13">
    <source>
        <dbReference type="EMBL" id="CAG1972423.1"/>
    </source>
</evidence>
<protein>
    <recommendedName>
        <fullName evidence="11">Sm protein E</fullName>
    </recommendedName>
</protein>
<keyword evidence="8" id="KW-0508">mRNA splicing</keyword>
<dbReference type="Pfam" id="PF01423">
    <property type="entry name" value="LSM"/>
    <property type="match status" value="1"/>
</dbReference>
<keyword evidence="9" id="KW-0539">Nucleus</keyword>
<gene>
    <name evidence="14" type="ORF">FUG_LOCUS477376</name>
    <name evidence="13" type="ORF">MDCFG202_LOCUS108237</name>
</gene>
<keyword evidence="10" id="KW-0687">Ribonucleoprotein</keyword>
<evidence type="ECO:0000256" key="7">
    <source>
        <dbReference type="ARBA" id="ARBA00022884"/>
    </source>
</evidence>
<dbReference type="InterPro" id="IPR027078">
    <property type="entry name" value="snRNP-E"/>
</dbReference>